<proteinExistence type="predicted"/>
<reference evidence="2" key="1">
    <citation type="submission" date="2019-08" db="EMBL/GenBank/DDBJ databases">
        <authorList>
            <person name="Kucharzyk K."/>
            <person name="Murdoch R.W."/>
            <person name="Higgins S."/>
            <person name="Loffler F."/>
        </authorList>
    </citation>
    <scope>NUCLEOTIDE SEQUENCE</scope>
</reference>
<comment type="caution">
    <text evidence="2">The sequence shown here is derived from an EMBL/GenBank/DDBJ whole genome shotgun (WGS) entry which is preliminary data.</text>
</comment>
<evidence type="ECO:0000313" key="2">
    <source>
        <dbReference type="EMBL" id="MPM22700.1"/>
    </source>
</evidence>
<dbReference type="EMBL" id="VSSQ01003867">
    <property type="protein sequence ID" value="MPM22700.1"/>
    <property type="molecule type" value="Genomic_DNA"/>
</dbReference>
<evidence type="ECO:0000256" key="1">
    <source>
        <dbReference type="SAM" id="MobiDB-lite"/>
    </source>
</evidence>
<gene>
    <name evidence="2" type="ORF">SDC9_69158</name>
</gene>
<accession>A0A644Y2D6</accession>
<protein>
    <submittedName>
        <fullName evidence="2">Uncharacterized protein</fullName>
    </submittedName>
</protein>
<feature type="region of interest" description="Disordered" evidence="1">
    <location>
        <begin position="28"/>
        <end position="48"/>
    </location>
</feature>
<name>A0A644Y2D6_9ZZZZ</name>
<dbReference type="AlphaFoldDB" id="A0A644Y2D6"/>
<sequence length="177" mass="18704">MVGAVKMRMGAFCAYFIQNAHDLLSGGQRDGGPRGIGRVEDQAAKGAGQLHQREGIRVFLKEAPDLCLFPTPPAAQGLQGQNSAVPPKLDSRRHMRKRIAGLLPYRVTPEIQPCVRLIELMVRLRETLCDAAGQAQETVAGGGVDGFLAHAGSAGAADNPVLDVIGKLFGLGIQLVG</sequence>
<organism evidence="2">
    <name type="scientific">bioreactor metagenome</name>
    <dbReference type="NCBI Taxonomy" id="1076179"/>
    <lineage>
        <taxon>unclassified sequences</taxon>
        <taxon>metagenomes</taxon>
        <taxon>ecological metagenomes</taxon>
    </lineage>
</organism>